<dbReference type="EMBL" id="NBII01000003">
    <property type="protein sequence ID" value="PAV21104.1"/>
    <property type="molecule type" value="Genomic_DNA"/>
</dbReference>
<evidence type="ECO:0000256" key="10">
    <source>
        <dbReference type="ARBA" id="ARBA00023065"/>
    </source>
</evidence>
<dbReference type="InterPro" id="IPR006094">
    <property type="entry name" value="Oxid_FAD_bind_N"/>
</dbReference>
<evidence type="ECO:0000256" key="12">
    <source>
        <dbReference type="SAM" id="MobiDB-lite"/>
    </source>
</evidence>
<organism evidence="15 16">
    <name type="scientific">Pyrrhoderma noxium</name>
    <dbReference type="NCBI Taxonomy" id="2282107"/>
    <lineage>
        <taxon>Eukaryota</taxon>
        <taxon>Fungi</taxon>
        <taxon>Dikarya</taxon>
        <taxon>Basidiomycota</taxon>
        <taxon>Agaricomycotina</taxon>
        <taxon>Agaricomycetes</taxon>
        <taxon>Hymenochaetales</taxon>
        <taxon>Hymenochaetaceae</taxon>
        <taxon>Pyrrhoderma</taxon>
    </lineage>
</organism>
<evidence type="ECO:0000256" key="3">
    <source>
        <dbReference type="ARBA" id="ARBA00005466"/>
    </source>
</evidence>
<keyword evidence="16" id="KW-1185">Reference proteome</keyword>
<evidence type="ECO:0000256" key="11">
    <source>
        <dbReference type="ARBA" id="ARBA00023136"/>
    </source>
</evidence>
<dbReference type="AlphaFoldDB" id="A0A286UNL6"/>
<dbReference type="InterPro" id="IPR016169">
    <property type="entry name" value="FAD-bd_PCMH_sub2"/>
</dbReference>
<feature type="region of interest" description="Disordered" evidence="12">
    <location>
        <begin position="671"/>
        <end position="696"/>
    </location>
</feature>
<evidence type="ECO:0000259" key="14">
    <source>
        <dbReference type="PROSITE" id="PS51387"/>
    </source>
</evidence>
<dbReference type="InterPro" id="IPR050416">
    <property type="entry name" value="FAD-linked_Oxidoreductase"/>
</dbReference>
<keyword evidence="4" id="KW-0813">Transport</keyword>
<evidence type="ECO:0000256" key="4">
    <source>
        <dbReference type="ARBA" id="ARBA00022448"/>
    </source>
</evidence>
<proteinExistence type="inferred from homology"/>
<dbReference type="GO" id="GO:0016491">
    <property type="term" value="F:oxidoreductase activity"/>
    <property type="evidence" value="ECO:0007669"/>
    <property type="project" value="UniProtKB-KW"/>
</dbReference>
<dbReference type="OrthoDB" id="1368at2759"/>
<dbReference type="Pfam" id="PF01565">
    <property type="entry name" value="FAD_binding_4"/>
    <property type="match status" value="1"/>
</dbReference>
<keyword evidence="6 13" id="KW-0812">Transmembrane</keyword>
<feature type="compositionally biased region" description="Basic and acidic residues" evidence="12">
    <location>
        <begin position="684"/>
        <end position="696"/>
    </location>
</feature>
<keyword evidence="10" id="KW-0406">Ion transport</keyword>
<reference evidence="15 16" key="1">
    <citation type="journal article" date="2017" name="Mol. Ecol.">
        <title>Comparative and population genomic landscape of Phellinus noxius: A hypervariable fungus causing root rot in trees.</title>
        <authorList>
            <person name="Chung C.L."/>
            <person name="Lee T.J."/>
            <person name="Akiba M."/>
            <person name="Lee H.H."/>
            <person name="Kuo T.H."/>
            <person name="Liu D."/>
            <person name="Ke H.M."/>
            <person name="Yokoi T."/>
            <person name="Roa M.B."/>
            <person name="Lu M.J."/>
            <person name="Chang Y.Y."/>
            <person name="Ann P.J."/>
            <person name="Tsai J.N."/>
            <person name="Chen C.Y."/>
            <person name="Tzean S.S."/>
            <person name="Ota Y."/>
            <person name="Hattori T."/>
            <person name="Sahashi N."/>
            <person name="Liou R.F."/>
            <person name="Kikuchi T."/>
            <person name="Tsai I.J."/>
        </authorList>
    </citation>
    <scope>NUCLEOTIDE SEQUENCE [LARGE SCALE GENOMIC DNA]</scope>
    <source>
        <strain evidence="15 16">FFPRI411160</strain>
    </source>
</reference>
<evidence type="ECO:0000256" key="6">
    <source>
        <dbReference type="ARBA" id="ARBA00022692"/>
    </source>
</evidence>
<keyword evidence="11 13" id="KW-0472">Membrane</keyword>
<keyword evidence="5" id="KW-0285">Flavoprotein</keyword>
<gene>
    <name evidence="15" type="ORF">PNOK_0373100</name>
</gene>
<dbReference type="InterPro" id="IPR016167">
    <property type="entry name" value="FAD-bd_PCMH_sub1"/>
</dbReference>
<evidence type="ECO:0000256" key="1">
    <source>
        <dbReference type="ARBA" id="ARBA00001974"/>
    </source>
</evidence>
<dbReference type="STRING" id="2282107.A0A286UNL6"/>
<dbReference type="Pfam" id="PF25539">
    <property type="entry name" value="Bestrophin_2"/>
    <property type="match status" value="2"/>
</dbReference>
<accession>A0A286UNL6</accession>
<dbReference type="Gene3D" id="3.30.43.10">
    <property type="entry name" value="Uridine Diphospho-n-acetylenolpyruvylglucosamine Reductase, domain 2"/>
    <property type="match status" value="1"/>
</dbReference>
<dbReference type="GO" id="GO:0016020">
    <property type="term" value="C:membrane"/>
    <property type="evidence" value="ECO:0007669"/>
    <property type="project" value="UniProtKB-SubCell"/>
</dbReference>
<dbReference type="InterPro" id="IPR044669">
    <property type="entry name" value="YneE/VCCN1/2-like"/>
</dbReference>
<evidence type="ECO:0000256" key="5">
    <source>
        <dbReference type="ARBA" id="ARBA00022630"/>
    </source>
</evidence>
<comment type="caution">
    <text evidence="15">The sequence shown here is derived from an EMBL/GenBank/DDBJ whole genome shotgun (WGS) entry which is preliminary data.</text>
</comment>
<dbReference type="PANTHER" id="PTHR42973:SF39">
    <property type="entry name" value="FAD-BINDING PCMH-TYPE DOMAIN-CONTAINING PROTEIN"/>
    <property type="match status" value="1"/>
</dbReference>
<feature type="domain" description="FAD-binding PCMH-type" evidence="14">
    <location>
        <begin position="33"/>
        <end position="205"/>
    </location>
</feature>
<comment type="similarity">
    <text evidence="3">Belongs to the oxygen-dependent FAD-linked oxidoreductase family.</text>
</comment>
<evidence type="ECO:0000256" key="7">
    <source>
        <dbReference type="ARBA" id="ARBA00022827"/>
    </source>
</evidence>
<dbReference type="Pfam" id="PF08031">
    <property type="entry name" value="BBE"/>
    <property type="match status" value="1"/>
</dbReference>
<dbReference type="PANTHER" id="PTHR42973">
    <property type="entry name" value="BINDING OXIDOREDUCTASE, PUTATIVE (AFU_ORTHOLOGUE AFUA_1G17690)-RELATED"/>
    <property type="match status" value="1"/>
</dbReference>
<dbReference type="InterPro" id="IPR012951">
    <property type="entry name" value="BBE"/>
</dbReference>
<evidence type="ECO:0000313" key="16">
    <source>
        <dbReference type="Proteomes" id="UP000217199"/>
    </source>
</evidence>
<protein>
    <submittedName>
        <fullName evidence="15">FAD-binding domain-containing</fullName>
    </submittedName>
</protein>
<dbReference type="PROSITE" id="PS51387">
    <property type="entry name" value="FAD_PCMH"/>
    <property type="match status" value="1"/>
</dbReference>
<dbReference type="Gene3D" id="3.30.465.10">
    <property type="match status" value="1"/>
</dbReference>
<dbReference type="InterPro" id="IPR036318">
    <property type="entry name" value="FAD-bd_PCMH-like_sf"/>
</dbReference>
<dbReference type="GO" id="GO:0071949">
    <property type="term" value="F:FAD binding"/>
    <property type="evidence" value="ECO:0007669"/>
    <property type="project" value="InterPro"/>
</dbReference>
<dbReference type="InterPro" id="IPR016166">
    <property type="entry name" value="FAD-bd_PCMH"/>
</dbReference>
<evidence type="ECO:0000256" key="9">
    <source>
        <dbReference type="ARBA" id="ARBA00023002"/>
    </source>
</evidence>
<dbReference type="Gene3D" id="3.40.462.20">
    <property type="match status" value="1"/>
</dbReference>
<sequence>MSSFDSFKSAFKGDIITPSDPDYEKAIARWARNAARRAAIVAYVKDPEDVSLAIKYAKSEKLAIAIRGGGHSPAGASSSEGGLVIDLSRYLNGVRIDAEKKLGYVGGGAIWETVDLEAIKHGLATVGGTVNDTGVGGLTLGGGYGWLSGENGLALDNIVQVTIVVADGSVLIASKDQNEDLFWGIRGGGSNFGVCTEFVYKLYDQRRTVYAGVLIFAQSKIKELSKTTMDWWTKGPSGKEGIIQAFTRSPPPENAPTVFTFVFYNGSEEEGRKNFKAFLDLKPIDHTSEIPYEKLNTIQNAVATPGQQAYMRGINQGADRPEVLESTLEKVAELTADGEVQLAAIFEYFPLHTVRSIPADATAYCNRSKEKNLLTIAYWKGTTPEAAKEARDRVYAISDFVAKFEDDSNAAKTQAYGNYGDVLTTPERTALLFGKNYPRLQQIKKNVTDKLSNHYVAKNKQISIEEVPWISSFLLPTMSTIKSVSSLAAALKRPKISRKHLSRYSWLPDVLRIEGSIAVRIIGPVLTVTVFASAVAYAWYEGHDVRLSNNVSPLLAVVVGLILVFRNGTSYDRFYEGRKDFGQMVSNIRNLARLVWINVALAPDSNAAKVGNQVSASQLRKAKEEVLKLCIAYIYAVKHRLRGEFGVDYDDYEGVLPKYIARFDAAMTRRKSDPNVTDVPMDQNKSRHEHDSHDHTHGIHFRNHSVTVSEQGPNTPLLGNNHRTVEFHPYADITTLPLPLIIAHEISRRLFMFRRDGYLETIGPAGMNAMNTLVQGMVDQLTNVERIATTPIPVSYGIHLKQCVTLYLFALPFTLVQDLHWKMIPIVTVVAFTLMGIEGIANEIEMPFGTDKTDLPLDQFCADLRDELDFIIRRLPEGGEGMLGYDDGEGDD</sequence>
<name>A0A286UNL6_9AGAM</name>
<keyword evidence="7" id="KW-0274">FAD</keyword>
<comment type="subcellular location">
    <subcellularLocation>
        <location evidence="2">Membrane</location>
        <topology evidence="2">Multi-pass membrane protein</topology>
    </subcellularLocation>
</comment>
<feature type="transmembrane region" description="Helical" evidence="13">
    <location>
        <begin position="517"/>
        <end position="539"/>
    </location>
</feature>
<dbReference type="InParanoid" id="A0A286UNL6"/>
<comment type="cofactor">
    <cofactor evidence="1">
        <name>FAD</name>
        <dbReference type="ChEBI" id="CHEBI:57692"/>
    </cofactor>
</comment>
<dbReference type="Proteomes" id="UP000217199">
    <property type="component" value="Unassembled WGS sequence"/>
</dbReference>
<dbReference type="GO" id="GO:0005254">
    <property type="term" value="F:chloride channel activity"/>
    <property type="evidence" value="ECO:0007669"/>
    <property type="project" value="InterPro"/>
</dbReference>
<evidence type="ECO:0000256" key="2">
    <source>
        <dbReference type="ARBA" id="ARBA00004141"/>
    </source>
</evidence>
<feature type="transmembrane region" description="Helical" evidence="13">
    <location>
        <begin position="551"/>
        <end position="569"/>
    </location>
</feature>
<keyword evidence="8 13" id="KW-1133">Transmembrane helix</keyword>
<evidence type="ECO:0000256" key="13">
    <source>
        <dbReference type="SAM" id="Phobius"/>
    </source>
</evidence>
<keyword evidence="9" id="KW-0560">Oxidoreductase</keyword>
<dbReference type="SUPFAM" id="SSF56176">
    <property type="entry name" value="FAD-binding/transporter-associated domain-like"/>
    <property type="match status" value="1"/>
</dbReference>
<evidence type="ECO:0000313" key="15">
    <source>
        <dbReference type="EMBL" id="PAV21104.1"/>
    </source>
</evidence>
<evidence type="ECO:0000256" key="8">
    <source>
        <dbReference type="ARBA" id="ARBA00022989"/>
    </source>
</evidence>